<keyword evidence="1" id="KW-0285">Flavoprotein</keyword>
<dbReference type="InterPro" id="IPR013785">
    <property type="entry name" value="Aldolase_TIM"/>
</dbReference>
<evidence type="ECO:0000256" key="2">
    <source>
        <dbReference type="ARBA" id="ARBA00022643"/>
    </source>
</evidence>
<dbReference type="PANTHER" id="PTHR32332">
    <property type="entry name" value="2-NITROPROPANE DIOXYGENASE"/>
    <property type="match status" value="1"/>
</dbReference>
<proteinExistence type="predicted"/>
<evidence type="ECO:0000256" key="1">
    <source>
        <dbReference type="ARBA" id="ARBA00022630"/>
    </source>
</evidence>
<sequence length="344" mass="36369">MASPQQLRTTVTDLLKINHPVLLAGMNVAAGPKLAAVVTNAGGLGVIGGVGYTPDMLREQIAELKSYLTDKNAPFGVDLLLPQVGGSARKTNYDYTKGKLGELTDIIIDSGAKLFVSAVGVPPKAVVDRLHKAGVLYMNMIGHPKHVKKCLELGVDIICAQGGEGGGHTGDVPTTILIPAVVELPVQVIAAGGIYNGQTVAAALMLGASAVWVGTRFILTDEAGAPKAHQEAVRTAGHDDNVRTIIFTGRPLRVRNNAYIANWEENRAAEIKELTSKGVIPVEHDFESLGDDIDDDTMDNARPWLMGKAAAVVNEKKSAKAVVDELVGDAVSWIHKGEKLVAKL</sequence>
<reference evidence="4 5" key="1">
    <citation type="submission" date="2018-05" db="EMBL/GenBank/DDBJ databases">
        <title>Genome sequencing and assembly of the regulated plant pathogen Lachnellula willkommii and related sister species for the development of diagnostic species identification markers.</title>
        <authorList>
            <person name="Giroux E."/>
            <person name="Bilodeau G."/>
        </authorList>
    </citation>
    <scope>NUCLEOTIDE SEQUENCE [LARGE SCALE GENOMIC DNA]</scope>
    <source>
        <strain evidence="4 5">CBS 172.35</strain>
    </source>
</reference>
<keyword evidence="2" id="KW-0288">FMN</keyword>
<keyword evidence="4" id="KW-0503">Monooxygenase</keyword>
<gene>
    <name evidence="4" type="ORF">LAWI1_G007501</name>
</gene>
<evidence type="ECO:0000313" key="5">
    <source>
        <dbReference type="Proteomes" id="UP000315522"/>
    </source>
</evidence>
<evidence type="ECO:0000313" key="4">
    <source>
        <dbReference type="EMBL" id="TVY87038.1"/>
    </source>
</evidence>
<dbReference type="InterPro" id="IPR004136">
    <property type="entry name" value="NMO"/>
</dbReference>
<dbReference type="Proteomes" id="UP000315522">
    <property type="component" value="Unassembled WGS sequence"/>
</dbReference>
<dbReference type="PANTHER" id="PTHR32332:SF31">
    <property type="entry name" value="2-NITROPROPANE DIOXYGENASE FAMILY, PUTATIVE (AFU_ORTHOLOGUE AFUA_2G09850)-RELATED"/>
    <property type="match status" value="1"/>
</dbReference>
<dbReference type="EMBL" id="QGML01002822">
    <property type="protein sequence ID" value="TVY87038.1"/>
    <property type="molecule type" value="Genomic_DNA"/>
</dbReference>
<keyword evidence="5" id="KW-1185">Reference proteome</keyword>
<comment type="caution">
    <text evidence="4">The sequence shown here is derived from an EMBL/GenBank/DDBJ whole genome shotgun (WGS) entry which is preliminary data.</text>
</comment>
<evidence type="ECO:0000256" key="3">
    <source>
        <dbReference type="ARBA" id="ARBA00023002"/>
    </source>
</evidence>
<dbReference type="Gene3D" id="3.20.20.70">
    <property type="entry name" value="Aldolase class I"/>
    <property type="match status" value="1"/>
</dbReference>
<dbReference type="CDD" id="cd04730">
    <property type="entry name" value="NPD_like"/>
    <property type="match status" value="1"/>
</dbReference>
<dbReference type="AlphaFoldDB" id="A0A559M251"/>
<dbReference type="SUPFAM" id="SSF51412">
    <property type="entry name" value="Inosine monophosphate dehydrogenase (IMPDH)"/>
    <property type="match status" value="1"/>
</dbReference>
<dbReference type="GO" id="GO:0018580">
    <property type="term" value="F:nitronate monooxygenase activity"/>
    <property type="evidence" value="ECO:0007669"/>
    <property type="project" value="InterPro"/>
</dbReference>
<accession>A0A559M251</accession>
<dbReference type="Pfam" id="PF03060">
    <property type="entry name" value="NMO"/>
    <property type="match status" value="1"/>
</dbReference>
<organism evidence="4 5">
    <name type="scientific">Lachnellula willkommii</name>
    <dbReference type="NCBI Taxonomy" id="215461"/>
    <lineage>
        <taxon>Eukaryota</taxon>
        <taxon>Fungi</taxon>
        <taxon>Dikarya</taxon>
        <taxon>Ascomycota</taxon>
        <taxon>Pezizomycotina</taxon>
        <taxon>Leotiomycetes</taxon>
        <taxon>Helotiales</taxon>
        <taxon>Lachnaceae</taxon>
        <taxon>Lachnellula</taxon>
    </lineage>
</organism>
<keyword evidence="3" id="KW-0560">Oxidoreductase</keyword>
<protein>
    <submittedName>
        <fullName evidence="4">Putative nitronate monooxygenase</fullName>
    </submittedName>
</protein>
<name>A0A559M251_9HELO</name>